<dbReference type="AlphaFoldDB" id="A0A1Q9EFM7"/>
<comment type="caution">
    <text evidence="1">The sequence shown here is derived from an EMBL/GenBank/DDBJ whole genome shotgun (WGS) entry which is preliminary data.</text>
</comment>
<keyword evidence="2" id="KW-1185">Reference proteome</keyword>
<evidence type="ECO:0000313" key="2">
    <source>
        <dbReference type="Proteomes" id="UP000186817"/>
    </source>
</evidence>
<name>A0A1Q9EFM7_SYMMI</name>
<organism evidence="1 2">
    <name type="scientific">Symbiodinium microadriaticum</name>
    <name type="common">Dinoflagellate</name>
    <name type="synonym">Zooxanthella microadriatica</name>
    <dbReference type="NCBI Taxonomy" id="2951"/>
    <lineage>
        <taxon>Eukaryota</taxon>
        <taxon>Sar</taxon>
        <taxon>Alveolata</taxon>
        <taxon>Dinophyceae</taxon>
        <taxon>Suessiales</taxon>
        <taxon>Symbiodiniaceae</taxon>
        <taxon>Symbiodinium</taxon>
    </lineage>
</organism>
<protein>
    <submittedName>
        <fullName evidence="1">Uncharacterized protein</fullName>
    </submittedName>
</protein>
<reference evidence="1 2" key="1">
    <citation type="submission" date="2016-02" db="EMBL/GenBank/DDBJ databases">
        <title>Genome analysis of coral dinoflagellate symbionts highlights evolutionary adaptations to a symbiotic lifestyle.</title>
        <authorList>
            <person name="Aranda M."/>
            <person name="Li Y."/>
            <person name="Liew Y.J."/>
            <person name="Baumgarten S."/>
            <person name="Simakov O."/>
            <person name="Wilson M."/>
            <person name="Piel J."/>
            <person name="Ashoor H."/>
            <person name="Bougouffa S."/>
            <person name="Bajic V.B."/>
            <person name="Ryu T."/>
            <person name="Ravasi T."/>
            <person name="Bayer T."/>
            <person name="Micklem G."/>
            <person name="Kim H."/>
            <person name="Bhak J."/>
            <person name="Lajeunesse T.C."/>
            <person name="Voolstra C.R."/>
        </authorList>
    </citation>
    <scope>NUCLEOTIDE SEQUENCE [LARGE SCALE GENOMIC DNA]</scope>
    <source>
        <strain evidence="1 2">CCMP2467</strain>
    </source>
</reference>
<sequence length="77" mass="8877">MKAFLPKLSDVWDKHCVVVRYAREEKLECMLFITNDHPAAIWVKSFLAGTARSNIEKRLRTSSEYSVTSKDDISKKS</sequence>
<gene>
    <name evidence="1" type="ORF">AK812_SmicGene10508</name>
</gene>
<proteinExistence type="predicted"/>
<dbReference type="Proteomes" id="UP000186817">
    <property type="component" value="Unassembled WGS sequence"/>
</dbReference>
<dbReference type="EMBL" id="LSRX01000165">
    <property type="protein sequence ID" value="OLQ06233.1"/>
    <property type="molecule type" value="Genomic_DNA"/>
</dbReference>
<accession>A0A1Q9EFM7</accession>
<evidence type="ECO:0000313" key="1">
    <source>
        <dbReference type="EMBL" id="OLQ06233.1"/>
    </source>
</evidence>